<organism evidence="3 4">
    <name type="scientific">Paenibacillus sabuli</name>
    <dbReference type="NCBI Taxonomy" id="2772509"/>
    <lineage>
        <taxon>Bacteria</taxon>
        <taxon>Bacillati</taxon>
        <taxon>Bacillota</taxon>
        <taxon>Bacilli</taxon>
        <taxon>Bacillales</taxon>
        <taxon>Paenibacillaceae</taxon>
        <taxon>Paenibacillus</taxon>
    </lineage>
</organism>
<reference evidence="3" key="1">
    <citation type="submission" date="2020-09" db="EMBL/GenBank/DDBJ databases">
        <title>A novel bacterium of genus Paenibacillus, isolated from South China Sea.</title>
        <authorList>
            <person name="Huang H."/>
            <person name="Mo K."/>
            <person name="Hu Y."/>
        </authorList>
    </citation>
    <scope>NUCLEOTIDE SEQUENCE</scope>
    <source>
        <strain evidence="3">IB182496</strain>
    </source>
</reference>
<evidence type="ECO:0000256" key="2">
    <source>
        <dbReference type="RuleBase" id="RU003452"/>
    </source>
</evidence>
<dbReference type="GO" id="GO:0016407">
    <property type="term" value="F:acetyltransferase activity"/>
    <property type="evidence" value="ECO:0007669"/>
    <property type="project" value="InterPro"/>
</dbReference>
<dbReference type="AlphaFoldDB" id="A0A927BV69"/>
<dbReference type="RefSeq" id="WP_190918979.1">
    <property type="nucleotide sequence ID" value="NZ_JACXIZ010000024.1"/>
</dbReference>
<proteinExistence type="inferred from homology"/>
<sequence length="260" mass="30391">MKTKPFDPEIRAYLDRIGFEDEPDGSVGDLFRLQDAHLHAVPYENLDILNGIPLSLEIRDLYDKIVTRRRGGFCFETNALFGWLLQRLGYPTRHYFARFWRDEPNPPPKRRHQVLCAEAEGKRYLCDVGVGGIVPRTPLLLQPGLEQVQGDECYKLEEDSDYGWMLLERKHGQWHRIYSFTEEPQLAKDYLMASYWCEHAPDSIFRAGAMVAIRTREGRHTLAGEEFRLFTSDGVETFTPQTPERYRQALRTYFGIELER</sequence>
<protein>
    <submittedName>
        <fullName evidence="3">Arylamine N-acetyltransferase</fullName>
    </submittedName>
</protein>
<evidence type="ECO:0000256" key="1">
    <source>
        <dbReference type="ARBA" id="ARBA00006547"/>
    </source>
</evidence>
<evidence type="ECO:0000313" key="3">
    <source>
        <dbReference type="EMBL" id="MBD2846501.1"/>
    </source>
</evidence>
<comment type="similarity">
    <text evidence="1 2">Belongs to the arylamine N-acetyltransferase family.</text>
</comment>
<dbReference type="Gene3D" id="2.40.128.150">
    <property type="entry name" value="Cysteine proteinases"/>
    <property type="match status" value="1"/>
</dbReference>
<dbReference type="Pfam" id="PF00797">
    <property type="entry name" value="Acetyltransf_2"/>
    <property type="match status" value="1"/>
</dbReference>
<dbReference type="PRINTS" id="PR01543">
    <property type="entry name" value="ANATRNSFRASE"/>
</dbReference>
<dbReference type="EMBL" id="JACXIZ010000024">
    <property type="protein sequence ID" value="MBD2846501.1"/>
    <property type="molecule type" value="Genomic_DNA"/>
</dbReference>
<gene>
    <name evidence="3" type="ORF">IDH44_14965</name>
</gene>
<accession>A0A927BV69</accession>
<dbReference type="Gene3D" id="3.30.2140.10">
    <property type="entry name" value="Arylamine N-acetyltransferase"/>
    <property type="match status" value="1"/>
</dbReference>
<dbReference type="PANTHER" id="PTHR11786:SF0">
    <property type="entry name" value="ARYLAMINE N-ACETYLTRANSFERASE 4-RELATED"/>
    <property type="match status" value="1"/>
</dbReference>
<dbReference type="SUPFAM" id="SSF54001">
    <property type="entry name" value="Cysteine proteinases"/>
    <property type="match status" value="1"/>
</dbReference>
<dbReference type="InterPro" id="IPR001447">
    <property type="entry name" value="Arylamine_N-AcTrfase"/>
</dbReference>
<dbReference type="PANTHER" id="PTHR11786">
    <property type="entry name" value="N-HYDROXYARYLAMINE O-ACETYLTRANSFERASE"/>
    <property type="match status" value="1"/>
</dbReference>
<evidence type="ECO:0000313" key="4">
    <source>
        <dbReference type="Proteomes" id="UP000621560"/>
    </source>
</evidence>
<dbReference type="InterPro" id="IPR038765">
    <property type="entry name" value="Papain-like_cys_pep_sf"/>
</dbReference>
<keyword evidence="4" id="KW-1185">Reference proteome</keyword>
<name>A0A927BV69_9BACL</name>
<comment type="caution">
    <text evidence="3">The sequence shown here is derived from an EMBL/GenBank/DDBJ whole genome shotgun (WGS) entry which is preliminary data.</text>
</comment>
<dbReference type="Proteomes" id="UP000621560">
    <property type="component" value="Unassembled WGS sequence"/>
</dbReference>